<dbReference type="Proteomes" id="UP000236737">
    <property type="component" value="Unassembled WGS sequence"/>
</dbReference>
<dbReference type="Gene3D" id="3.40.140.10">
    <property type="entry name" value="Cytidine Deaminase, domain 2"/>
    <property type="match status" value="1"/>
</dbReference>
<name>A0A1H5V5E7_9FLAO</name>
<sequence length="683" mass="79092">MKLKELYKHRTEFTIIGLTGRTGSGCSQISDLLSKDFNNLNSGLRETGSFSDPVFKRKFEITKNYLSHGNNWQQYDIIEYKKVLLLYIVKKTGSNFVKIKNLLDKHYRESKTEDNKELVKKKFIDLEETFEKHKTLLEKINQLVSFENIKNTESLLSLNKIFFGKEFIEFTNDFMHVLENDGNYFRRTRLFHFVSCNIRKSKKSGIENNTDPNNVYTIAELINKIIKARKKFNISESKSTKIVIDSLRNSLEITFFKERYSAFYMVATKDILENSKDRLNERFLKKIPNKSERLELIEKLINLDETEYKNKDFSKGIFTSPNVENCIQKSDYHIFNLKVDQIDSFLQFFEKDHGVSINEKEKISNTFLTREEQLMKLIALIYQPGLITPSASERNMQIAYTAKLNSGCISRQVGAVITDKNFIAKSIGWNDVAKGHTPCNLRNVEDYFNGNIDNSVHYSEFEKGNITGTSDYKYKDSSVSNFKDAIIDYFKEDYDLKKEELNGKNCSFCFKSIHNYYEGESNQVHTRSLHAEENAMLQLTKSGGLGVENGILFTTASPCELCSKKAYQLGIRIIFYIDPYPGIAVDQILHGGRIKPILFPFSGAIGNSYHKLYEPYLSPKDEITMSLEMDNKNININQFKNILKKIYPKYEQIQNIKSLEDVQMIIEHGLSKFVNIEDEIGNP</sequence>
<dbReference type="InterPro" id="IPR027417">
    <property type="entry name" value="P-loop_NTPase"/>
</dbReference>
<gene>
    <name evidence="3" type="ORF">SAMN04488130_10374</name>
</gene>
<proteinExistence type="predicted"/>
<dbReference type="PROSITE" id="PS51747">
    <property type="entry name" value="CYT_DCMP_DEAMINASES_2"/>
    <property type="match status" value="1"/>
</dbReference>
<evidence type="ECO:0000313" key="3">
    <source>
        <dbReference type="EMBL" id="SEF82642.1"/>
    </source>
</evidence>
<dbReference type="InterPro" id="IPR016193">
    <property type="entry name" value="Cytidine_deaminase-like"/>
</dbReference>
<dbReference type="PANTHER" id="PTHR11086">
    <property type="entry name" value="DEOXYCYTIDYLATE DEAMINASE-RELATED"/>
    <property type="match status" value="1"/>
</dbReference>
<reference evidence="4" key="1">
    <citation type="submission" date="2016-10" db="EMBL/GenBank/DDBJ databases">
        <authorList>
            <person name="Varghese N."/>
            <person name="Submissions S."/>
        </authorList>
    </citation>
    <scope>NUCLEOTIDE SEQUENCE [LARGE SCALE GENOMIC DNA]</scope>
    <source>
        <strain evidence="4">CGMCC 1.9230</strain>
    </source>
</reference>
<dbReference type="Pfam" id="PF00383">
    <property type="entry name" value="dCMP_cyt_deam_1"/>
    <property type="match status" value="1"/>
</dbReference>
<dbReference type="EMBL" id="FNVP01000003">
    <property type="protein sequence ID" value="SEF82642.1"/>
    <property type="molecule type" value="Genomic_DNA"/>
</dbReference>
<protein>
    <submittedName>
        <fullName evidence="3">dCMP deaminase</fullName>
    </submittedName>
</protein>
<dbReference type="GO" id="GO:0005737">
    <property type="term" value="C:cytoplasm"/>
    <property type="evidence" value="ECO:0007669"/>
    <property type="project" value="TreeGrafter"/>
</dbReference>
<evidence type="ECO:0000256" key="1">
    <source>
        <dbReference type="ARBA" id="ARBA00022801"/>
    </source>
</evidence>
<keyword evidence="1" id="KW-0378">Hydrolase</keyword>
<dbReference type="SUPFAM" id="SSF53927">
    <property type="entry name" value="Cytidine deaminase-like"/>
    <property type="match status" value="1"/>
</dbReference>
<dbReference type="GO" id="GO:0004132">
    <property type="term" value="F:dCMP deaminase activity"/>
    <property type="evidence" value="ECO:0007669"/>
    <property type="project" value="TreeGrafter"/>
</dbReference>
<keyword evidence="4" id="KW-1185">Reference proteome</keyword>
<evidence type="ECO:0000259" key="2">
    <source>
        <dbReference type="PROSITE" id="PS51747"/>
    </source>
</evidence>
<dbReference type="AlphaFoldDB" id="A0A1H5V5E7"/>
<feature type="domain" description="CMP/dCMP-type deaminase" evidence="2">
    <location>
        <begin position="491"/>
        <end position="596"/>
    </location>
</feature>
<dbReference type="InterPro" id="IPR015517">
    <property type="entry name" value="dCMP_deaminase-rel"/>
</dbReference>
<organism evidence="3 4">
    <name type="scientific">Flavobacterium urumqiense</name>
    <dbReference type="NCBI Taxonomy" id="935224"/>
    <lineage>
        <taxon>Bacteria</taxon>
        <taxon>Pseudomonadati</taxon>
        <taxon>Bacteroidota</taxon>
        <taxon>Flavobacteriia</taxon>
        <taxon>Flavobacteriales</taxon>
        <taxon>Flavobacteriaceae</taxon>
        <taxon>Flavobacterium</taxon>
    </lineage>
</organism>
<dbReference type="InterPro" id="IPR002125">
    <property type="entry name" value="CMP_dCMP_dom"/>
</dbReference>
<dbReference type="RefSeq" id="WP_103999171.1">
    <property type="nucleotide sequence ID" value="NZ_FNVP01000003.1"/>
</dbReference>
<dbReference type="PANTHER" id="PTHR11086:SF18">
    <property type="entry name" value="DEOXYCYTIDYLATE DEAMINASE"/>
    <property type="match status" value="1"/>
</dbReference>
<dbReference type="OrthoDB" id="9788517at2"/>
<accession>A0A1H5V5E7</accession>
<dbReference type="Gene3D" id="3.40.50.300">
    <property type="entry name" value="P-loop containing nucleotide triphosphate hydrolases"/>
    <property type="match status" value="1"/>
</dbReference>
<evidence type="ECO:0000313" key="4">
    <source>
        <dbReference type="Proteomes" id="UP000236737"/>
    </source>
</evidence>